<dbReference type="SUPFAM" id="SSF75620">
    <property type="entry name" value="Release factor"/>
    <property type="match status" value="1"/>
</dbReference>
<proteinExistence type="predicted"/>
<sequence>MDASGYEALMAEYAEIERLLYTPAVLRDHRLGRRLRRQMEAMEALVFDGSAQRWDPYDPYDAVIVVEPLREPGEPAPAWPVAPGIVMRSCREHAARLGWRTVPLDGESAVAVHAGESGAGAWSVFKRLGGVHAFFDPYAAPEEPGRADERADERVEVRVWPDDGGPAELPGAPEDWREEVYCRRGPSCGGEPDSAVWITHVPSGRRVRGRDHRRPGKVSAGRANAPRLMRALLLADGVGPGEPAYAYVRPPAEPAGRHALWGPSSFDVERIVSR</sequence>
<evidence type="ECO:0000313" key="1">
    <source>
        <dbReference type="EMBL" id="MBB5137169.1"/>
    </source>
</evidence>
<name>A0A840PDV4_9ACTN</name>
<organism evidence="1 2">
    <name type="scientific">Thermocatellispora tengchongensis</name>
    <dbReference type="NCBI Taxonomy" id="1073253"/>
    <lineage>
        <taxon>Bacteria</taxon>
        <taxon>Bacillati</taxon>
        <taxon>Actinomycetota</taxon>
        <taxon>Actinomycetes</taxon>
        <taxon>Streptosporangiales</taxon>
        <taxon>Streptosporangiaceae</taxon>
        <taxon>Thermocatellispora</taxon>
    </lineage>
</organism>
<dbReference type="RefSeq" id="WP_185054046.1">
    <property type="nucleotide sequence ID" value="NZ_BAABIX010000020.1"/>
</dbReference>
<dbReference type="Proteomes" id="UP000578449">
    <property type="component" value="Unassembled WGS sequence"/>
</dbReference>
<evidence type="ECO:0000313" key="2">
    <source>
        <dbReference type="Proteomes" id="UP000578449"/>
    </source>
</evidence>
<dbReference type="EMBL" id="JACHGN010000016">
    <property type="protein sequence ID" value="MBB5137169.1"/>
    <property type="molecule type" value="Genomic_DNA"/>
</dbReference>
<reference evidence="1 2" key="1">
    <citation type="submission" date="2020-08" db="EMBL/GenBank/DDBJ databases">
        <title>Genomic Encyclopedia of Type Strains, Phase IV (KMG-IV): sequencing the most valuable type-strain genomes for metagenomic binning, comparative biology and taxonomic classification.</title>
        <authorList>
            <person name="Goeker M."/>
        </authorList>
    </citation>
    <scope>NUCLEOTIDE SEQUENCE [LARGE SCALE GENOMIC DNA]</scope>
    <source>
        <strain evidence="1 2">DSM 45615</strain>
    </source>
</reference>
<dbReference type="InterPro" id="IPR045853">
    <property type="entry name" value="Pep_chain_release_fac_I_sf"/>
</dbReference>
<gene>
    <name evidence="1" type="ORF">HNP84_006921</name>
</gene>
<protein>
    <submittedName>
        <fullName evidence="1">Uncharacterized protein</fullName>
    </submittedName>
</protein>
<dbReference type="AlphaFoldDB" id="A0A840PDV4"/>
<comment type="caution">
    <text evidence="1">The sequence shown here is derived from an EMBL/GenBank/DDBJ whole genome shotgun (WGS) entry which is preliminary data.</text>
</comment>
<accession>A0A840PDV4</accession>
<keyword evidence="2" id="KW-1185">Reference proteome</keyword>